<dbReference type="InterPro" id="IPR029062">
    <property type="entry name" value="Class_I_gatase-like"/>
</dbReference>
<evidence type="ECO:0008006" key="3">
    <source>
        <dbReference type="Google" id="ProtNLM"/>
    </source>
</evidence>
<dbReference type="Gene3D" id="3.40.50.880">
    <property type="match status" value="1"/>
</dbReference>
<gene>
    <name evidence="1" type="ORF">UT30_C0027G0010</name>
</gene>
<dbReference type="AlphaFoldDB" id="A0A0G0MSW8"/>
<proteinExistence type="predicted"/>
<comment type="caution">
    <text evidence="1">The sequence shown here is derived from an EMBL/GenBank/DDBJ whole genome shotgun (WGS) entry which is preliminary data.</text>
</comment>
<dbReference type="Proteomes" id="UP000033935">
    <property type="component" value="Unassembled WGS sequence"/>
</dbReference>
<protein>
    <recommendedName>
        <fullName evidence="3">Glycoside hydrolase family 42 N-terminal domain-containing protein</fullName>
    </recommendedName>
</protein>
<accession>A0A0G0MSW8</accession>
<name>A0A0G0MSW8_9BACT</name>
<evidence type="ECO:0000313" key="1">
    <source>
        <dbReference type="EMBL" id="KKR03526.1"/>
    </source>
</evidence>
<dbReference type="EMBL" id="LBWG01000027">
    <property type="protein sequence ID" value="KKR03526.1"/>
    <property type="molecule type" value="Genomic_DNA"/>
</dbReference>
<sequence>MKKTLFLFFLFSGVCFLCAEDLKDLLKISLSKTRGRTVFIRMEENTEVYLKIENNSSAVIKNARALLAVRDIPLREPVKVPDLAIGTEIDIALPFDASLRSGKYEASVLVAGELNGKNVESKLNLPLVIIPRPIPNTMPIIMWGRCPDAILPKEIGFTQVQRAFGFRQGLDKDYSDYVAEIRKMLDEYLAAGLGVSGHLKCIFYTGDKDAKKKYTRINKDGIPHSSRAGICASSPELQEYMSRVSTLIAKNFGDHPGLKSCLLNSEETDHSYICFHKWDQKAYDRFPEEVMNSLENGLISERHIDPGSIKNFRPNRILSDDNPQIEFMRWWWCEGSGWNPMNSIINNSMKSTGMHKDFWTFQDPAVRTPSVWGSGGNVDYLNHWTYTYPDPIKIGQCADELFAMTEGHPEQQVMKMTQIIWYRSKTAPNLPKDDSKKGQWEKDYPDARFITIAPDHLREALWCKLSRPIKGIMYHGWESLVTPEHVFRPSSYKCTNSETRKVLKEEISNVVKPLGSMLMQLPDWLTDVGLLESFTSQMLYRRGSYGWGISWEADMHLILQWAALQPRIIYEESVLKNGLDKFKILVMPNCDALPENVYKKILDFQKRGGIVIADSNLTPAIVPDIEFKPIYRTDNPKIDKENLQKLAASLRTQLTDVYRRMFDSDNMDVVPRLRQYNNAYYLFAVNDYRTYGDYVGQHRLVMEKGLPSKAVLSVRSENPAVYDLTVHRKVDISQDGKFAKWTAELAPGGGNVWLILDKPIVKLSIELPELVLAGDSAHMTLKVLCEDDVPVGAIVPLKVQVSDPEGKKAEKSGFYGAKDGVLEISLDIARNDLKGEWLVILYDLASGLEVKKKFTVK</sequence>
<evidence type="ECO:0000313" key="2">
    <source>
        <dbReference type="Proteomes" id="UP000033935"/>
    </source>
</evidence>
<organism evidence="1 2">
    <name type="scientific">Candidatus Uhrbacteria bacterium GW2011_GWF2_39_13</name>
    <dbReference type="NCBI Taxonomy" id="1618995"/>
    <lineage>
        <taxon>Bacteria</taxon>
        <taxon>Candidatus Uhriibacteriota</taxon>
    </lineage>
</organism>
<reference evidence="1 2" key="1">
    <citation type="journal article" date="2015" name="Nature">
        <title>rRNA introns, odd ribosomes, and small enigmatic genomes across a large radiation of phyla.</title>
        <authorList>
            <person name="Brown C.T."/>
            <person name="Hug L.A."/>
            <person name="Thomas B.C."/>
            <person name="Sharon I."/>
            <person name="Castelle C.J."/>
            <person name="Singh A."/>
            <person name="Wilkins M.J."/>
            <person name="Williams K.H."/>
            <person name="Banfield J.F."/>
        </authorList>
    </citation>
    <scope>NUCLEOTIDE SEQUENCE [LARGE SCALE GENOMIC DNA]</scope>
</reference>